<dbReference type="SFLD" id="SFLDG01067">
    <property type="entry name" value="SPASM/twitch_domain_containing"/>
    <property type="match status" value="1"/>
</dbReference>
<comment type="cofactor">
    <cofactor evidence="1">
        <name>[4Fe-4S] cluster</name>
        <dbReference type="ChEBI" id="CHEBI:49883"/>
    </cofactor>
</comment>
<dbReference type="InterPro" id="IPR026351">
    <property type="entry name" value="rSAM_ArsS-like"/>
</dbReference>
<dbReference type="SFLD" id="SFLDS00029">
    <property type="entry name" value="Radical_SAM"/>
    <property type="match status" value="1"/>
</dbReference>
<dbReference type="CDD" id="cd01335">
    <property type="entry name" value="Radical_SAM"/>
    <property type="match status" value="1"/>
</dbReference>
<evidence type="ECO:0000256" key="2">
    <source>
        <dbReference type="ARBA" id="ARBA00022691"/>
    </source>
</evidence>
<sequence>MIDVLPKLNPGKSDFPVLHRSRLETLQVNLGYKCNQQCQHCHVNAGPNRTEEMSAETAGDILNFLESGTIRQLDLTGGAPEIHAPFRQLVEKASALGVHVIDRCNLTVLSEPGQESLAEFLAQYKVEVVASLPCYLEENVDSQRGKGVFTRSIDALRQLNSLGYGVPGSGLELTLMYNPVGSHLPPSQESLEDDYRQKLRAQYGVEFSRLFTLVNMPIQRFGSMLVSKGEFDGYMQLLRSSFAAENLQSVMCRTLISVDWQGYVYDCDFNQMIGLPLGKERLHIKDIDTEGLTGSDITMADHCYGCTAGQGSSCGGALA</sequence>
<dbReference type="InterPro" id="IPR013785">
    <property type="entry name" value="Aldolase_TIM"/>
</dbReference>
<dbReference type="NCBIfam" id="TIGR04167">
    <property type="entry name" value="rSAM_SeCys"/>
    <property type="match status" value="1"/>
</dbReference>
<dbReference type="GO" id="GO:0051536">
    <property type="term" value="F:iron-sulfur cluster binding"/>
    <property type="evidence" value="ECO:0007669"/>
    <property type="project" value="UniProtKB-KW"/>
</dbReference>
<accession>A0A1T2CJ08</accession>
<keyword evidence="2" id="KW-0949">S-adenosyl-L-methionine</keyword>
<dbReference type="GO" id="GO:0046872">
    <property type="term" value="F:metal ion binding"/>
    <property type="evidence" value="ECO:0007669"/>
    <property type="project" value="UniProtKB-KW"/>
</dbReference>
<evidence type="ECO:0000256" key="3">
    <source>
        <dbReference type="ARBA" id="ARBA00022723"/>
    </source>
</evidence>
<proteinExistence type="predicted"/>
<keyword evidence="3" id="KW-0479">Metal-binding</keyword>
<dbReference type="AlphaFoldDB" id="A0A1T2CJ08"/>
<name>A0A1T2CJ08_SOVGS</name>
<organism evidence="8 9">
    <name type="scientific">Solemya velum gill symbiont</name>
    <dbReference type="NCBI Taxonomy" id="2340"/>
    <lineage>
        <taxon>Bacteria</taxon>
        <taxon>Pseudomonadati</taxon>
        <taxon>Pseudomonadota</taxon>
        <taxon>Gammaproteobacteria</taxon>
        <taxon>sulfur-oxidizing symbionts</taxon>
    </lineage>
</organism>
<dbReference type="GeneID" id="86990816"/>
<dbReference type="EMBL" id="MPNX01000011">
    <property type="protein sequence ID" value="OOY34781.1"/>
    <property type="molecule type" value="Genomic_DNA"/>
</dbReference>
<dbReference type="InterPro" id="IPR007197">
    <property type="entry name" value="rSAM"/>
</dbReference>
<feature type="domain" description="Arsenosugar biosynthesis radical SAM protein ArsS-like C-terminal" evidence="7">
    <location>
        <begin position="184"/>
        <end position="317"/>
    </location>
</feature>
<evidence type="ECO:0000259" key="7">
    <source>
        <dbReference type="Pfam" id="PF12345"/>
    </source>
</evidence>
<dbReference type="Gene3D" id="3.20.20.70">
    <property type="entry name" value="Aldolase class I"/>
    <property type="match status" value="1"/>
</dbReference>
<gene>
    <name evidence="8" type="ORF">BOV88_08450</name>
</gene>
<dbReference type="SUPFAM" id="SSF102114">
    <property type="entry name" value="Radical SAM enzymes"/>
    <property type="match status" value="1"/>
</dbReference>
<protein>
    <submittedName>
        <fullName evidence="8">Radical SAM protein</fullName>
    </submittedName>
</protein>
<keyword evidence="5" id="KW-0411">Iron-sulfur</keyword>
<evidence type="ECO:0000313" key="8">
    <source>
        <dbReference type="EMBL" id="OOY34781.1"/>
    </source>
</evidence>
<evidence type="ECO:0000259" key="6">
    <source>
        <dbReference type="Pfam" id="PF04055"/>
    </source>
</evidence>
<dbReference type="PANTHER" id="PTHR43728:SF1">
    <property type="entry name" value="FE-S OXIDOREDUCTASE"/>
    <property type="match status" value="1"/>
</dbReference>
<keyword evidence="4" id="KW-0408">Iron</keyword>
<dbReference type="GO" id="GO:0003824">
    <property type="term" value="F:catalytic activity"/>
    <property type="evidence" value="ECO:0007669"/>
    <property type="project" value="InterPro"/>
</dbReference>
<dbReference type="Pfam" id="PF04055">
    <property type="entry name" value="Radical_SAM"/>
    <property type="match status" value="1"/>
</dbReference>
<evidence type="ECO:0000256" key="4">
    <source>
        <dbReference type="ARBA" id="ARBA00023004"/>
    </source>
</evidence>
<reference evidence="8 9" key="1">
    <citation type="submission" date="2016-11" db="EMBL/GenBank/DDBJ databases">
        <title>Mixed transmission modes and dynamic genome evolution in an obligate animal-bacterial symbiosis.</title>
        <authorList>
            <person name="Russell S.L."/>
            <person name="Corbett-Detig R.B."/>
            <person name="Cavanaugh C.M."/>
        </authorList>
    </citation>
    <scope>NUCLEOTIDE SEQUENCE [LARGE SCALE GENOMIC DNA]</scope>
    <source>
        <strain evidence="8">MA-KB16</strain>
    </source>
</reference>
<dbReference type="InterPro" id="IPR024521">
    <property type="entry name" value="ArsS-like_C"/>
</dbReference>
<evidence type="ECO:0000313" key="9">
    <source>
        <dbReference type="Proteomes" id="UP000190962"/>
    </source>
</evidence>
<comment type="caution">
    <text evidence="8">The sequence shown here is derived from an EMBL/GenBank/DDBJ whole genome shotgun (WGS) entry which is preliminary data.</text>
</comment>
<dbReference type="PANTHER" id="PTHR43728">
    <property type="entry name" value="SLR0304 PROTEIN"/>
    <property type="match status" value="1"/>
</dbReference>
<evidence type="ECO:0000256" key="1">
    <source>
        <dbReference type="ARBA" id="ARBA00001966"/>
    </source>
</evidence>
<evidence type="ECO:0000256" key="5">
    <source>
        <dbReference type="ARBA" id="ARBA00023014"/>
    </source>
</evidence>
<dbReference type="Proteomes" id="UP000190962">
    <property type="component" value="Unassembled WGS sequence"/>
</dbReference>
<dbReference type="InterPro" id="IPR058240">
    <property type="entry name" value="rSAM_sf"/>
</dbReference>
<feature type="domain" description="Radical SAM core" evidence="6">
    <location>
        <begin position="28"/>
        <end position="174"/>
    </location>
</feature>
<dbReference type="Pfam" id="PF12345">
    <property type="entry name" value="DUF3641"/>
    <property type="match status" value="1"/>
</dbReference>
<dbReference type="RefSeq" id="WP_078453065.1">
    <property type="nucleotide sequence ID" value="NZ_MPNX01000011.1"/>
</dbReference>